<evidence type="ECO:0000256" key="5">
    <source>
        <dbReference type="ARBA" id="ARBA00022989"/>
    </source>
</evidence>
<dbReference type="RefSeq" id="WP_169385596.1">
    <property type="nucleotide sequence ID" value="NZ_JAAXLA010000121.1"/>
</dbReference>
<evidence type="ECO:0000313" key="9">
    <source>
        <dbReference type="EMBL" id="NMI02090.1"/>
    </source>
</evidence>
<evidence type="ECO:0000256" key="6">
    <source>
        <dbReference type="ARBA" id="ARBA00023136"/>
    </source>
</evidence>
<feature type="domain" description="Na+/H+ antiporter MnhB subunit-related protein" evidence="8">
    <location>
        <begin position="41"/>
        <end position="167"/>
    </location>
</feature>
<gene>
    <name evidence="9" type="ORF">HF526_33075</name>
</gene>
<reference evidence="9 10" key="1">
    <citation type="submission" date="2020-04" db="EMBL/GenBank/DDBJ databases">
        <authorList>
            <person name="Klaysubun C."/>
            <person name="Duangmal K."/>
            <person name="Lipun K."/>
        </authorList>
    </citation>
    <scope>NUCLEOTIDE SEQUENCE [LARGE SCALE GENOMIC DNA]</scope>
    <source>
        <strain evidence="9 10">K10HN5</strain>
    </source>
</reference>
<evidence type="ECO:0000256" key="1">
    <source>
        <dbReference type="ARBA" id="ARBA00004651"/>
    </source>
</evidence>
<keyword evidence="6 7" id="KW-0472">Membrane</keyword>
<organism evidence="9 10">
    <name type="scientific">Pseudonocardia acidicola</name>
    <dbReference type="NCBI Taxonomy" id="2724939"/>
    <lineage>
        <taxon>Bacteria</taxon>
        <taxon>Bacillati</taxon>
        <taxon>Actinomycetota</taxon>
        <taxon>Actinomycetes</taxon>
        <taxon>Pseudonocardiales</taxon>
        <taxon>Pseudonocardiaceae</taxon>
        <taxon>Pseudonocardia</taxon>
    </lineage>
</organism>
<dbReference type="InterPro" id="IPR007182">
    <property type="entry name" value="MnhB"/>
</dbReference>
<sequence length="188" mass="19699">MTRTPTPDTPERVPWKQWDEPSEQWMLPGECPIASERTLLLEVATRILFPTVLVFSIYLLLVGHYAPGGGFSGGLVAGLAFVLRYTAGGGADNAADIGARVRIRPPLLVGLGLSLAVLTALAPVAFGAPVLSSAKLTLHVPAIGDVALVTSLILDVGVYLLIVGVVLDLLRSLGSGIERDARAAGERP</sequence>
<feature type="transmembrane region" description="Helical" evidence="7">
    <location>
        <begin position="107"/>
        <end position="126"/>
    </location>
</feature>
<keyword evidence="10" id="KW-1185">Reference proteome</keyword>
<proteinExistence type="inferred from homology"/>
<keyword evidence="4 7" id="KW-0812">Transmembrane</keyword>
<evidence type="ECO:0000256" key="2">
    <source>
        <dbReference type="ARBA" id="ARBA00009425"/>
    </source>
</evidence>
<dbReference type="Pfam" id="PF04039">
    <property type="entry name" value="MnhB"/>
    <property type="match status" value="1"/>
</dbReference>
<feature type="transmembrane region" description="Helical" evidence="7">
    <location>
        <begin position="71"/>
        <end position="87"/>
    </location>
</feature>
<evidence type="ECO:0000256" key="4">
    <source>
        <dbReference type="ARBA" id="ARBA00022692"/>
    </source>
</evidence>
<feature type="transmembrane region" description="Helical" evidence="7">
    <location>
        <begin position="146"/>
        <end position="170"/>
    </location>
</feature>
<name>A0ABX1SM41_9PSEU</name>
<evidence type="ECO:0000259" key="8">
    <source>
        <dbReference type="Pfam" id="PF04039"/>
    </source>
</evidence>
<comment type="caution">
    <text evidence="9">The sequence shown here is derived from an EMBL/GenBank/DDBJ whole genome shotgun (WGS) entry which is preliminary data.</text>
</comment>
<dbReference type="PANTHER" id="PTHR33932">
    <property type="entry name" value="NA(+)/H(+) ANTIPORTER SUBUNIT B"/>
    <property type="match status" value="1"/>
</dbReference>
<keyword evidence="3" id="KW-1003">Cell membrane</keyword>
<comment type="similarity">
    <text evidence="2">Belongs to the CPA3 antiporters (TC 2.A.63) subunit B family.</text>
</comment>
<keyword evidence="5 7" id="KW-1133">Transmembrane helix</keyword>
<feature type="transmembrane region" description="Helical" evidence="7">
    <location>
        <begin position="47"/>
        <end position="65"/>
    </location>
</feature>
<dbReference type="Proteomes" id="UP000820669">
    <property type="component" value="Unassembled WGS sequence"/>
</dbReference>
<accession>A0ABX1SM41</accession>
<evidence type="ECO:0000256" key="7">
    <source>
        <dbReference type="SAM" id="Phobius"/>
    </source>
</evidence>
<dbReference type="EMBL" id="JAAXLA010000121">
    <property type="protein sequence ID" value="NMI02090.1"/>
    <property type="molecule type" value="Genomic_DNA"/>
</dbReference>
<protein>
    <submittedName>
        <fullName evidence="9">Cation transporter</fullName>
    </submittedName>
</protein>
<dbReference type="InterPro" id="IPR050622">
    <property type="entry name" value="CPA3_antiporter_subunitB"/>
</dbReference>
<dbReference type="PANTHER" id="PTHR33932:SF4">
    <property type="entry name" value="NA(+)_H(+) ANTIPORTER SUBUNIT B"/>
    <property type="match status" value="1"/>
</dbReference>
<comment type="subcellular location">
    <subcellularLocation>
        <location evidence="1">Cell membrane</location>
        <topology evidence="1">Multi-pass membrane protein</topology>
    </subcellularLocation>
</comment>
<evidence type="ECO:0000256" key="3">
    <source>
        <dbReference type="ARBA" id="ARBA00022475"/>
    </source>
</evidence>
<evidence type="ECO:0000313" key="10">
    <source>
        <dbReference type="Proteomes" id="UP000820669"/>
    </source>
</evidence>